<comment type="caution">
    <text evidence="11">The sequence shown here is derived from an EMBL/GenBank/DDBJ whole genome shotgun (WGS) entry which is preliminary data.</text>
</comment>
<feature type="domain" description="C3H1-type" evidence="10">
    <location>
        <begin position="209"/>
        <end position="236"/>
    </location>
</feature>
<evidence type="ECO:0000256" key="7">
    <source>
        <dbReference type="PROSITE-ProRule" id="PRU00723"/>
    </source>
</evidence>
<accession>A0A811MRS2</accession>
<dbReference type="OrthoDB" id="1914176at2759"/>
<dbReference type="InterPro" id="IPR000571">
    <property type="entry name" value="Znf_CCCH"/>
</dbReference>
<evidence type="ECO:0008006" key="13">
    <source>
        <dbReference type="Google" id="ProtNLM"/>
    </source>
</evidence>
<feature type="compositionally biased region" description="Polar residues" evidence="8">
    <location>
        <begin position="458"/>
        <end position="472"/>
    </location>
</feature>
<dbReference type="InterPro" id="IPR035979">
    <property type="entry name" value="RBD_domain_sf"/>
</dbReference>
<evidence type="ECO:0000256" key="6">
    <source>
        <dbReference type="PROSITE-ProRule" id="PRU00176"/>
    </source>
</evidence>
<dbReference type="EMBL" id="CAJGYO010000002">
    <property type="protein sequence ID" value="CAD6211674.1"/>
    <property type="molecule type" value="Genomic_DNA"/>
</dbReference>
<feature type="region of interest" description="Disordered" evidence="8">
    <location>
        <begin position="457"/>
        <end position="478"/>
    </location>
</feature>
<feature type="zinc finger region" description="C3H1-type" evidence="7">
    <location>
        <begin position="209"/>
        <end position="236"/>
    </location>
</feature>
<evidence type="ECO:0000256" key="4">
    <source>
        <dbReference type="ARBA" id="ARBA00022884"/>
    </source>
</evidence>
<dbReference type="GO" id="GO:0003677">
    <property type="term" value="F:DNA binding"/>
    <property type="evidence" value="ECO:0007669"/>
    <property type="project" value="UniProtKB-KW"/>
</dbReference>
<reference evidence="11" key="1">
    <citation type="submission" date="2020-10" db="EMBL/GenBank/DDBJ databases">
        <authorList>
            <person name="Han B."/>
            <person name="Lu T."/>
            <person name="Zhao Q."/>
            <person name="Huang X."/>
            <person name="Zhao Y."/>
        </authorList>
    </citation>
    <scope>NUCLEOTIDE SEQUENCE</scope>
</reference>
<dbReference type="InterPro" id="IPR000504">
    <property type="entry name" value="RRM_dom"/>
</dbReference>
<name>A0A811MRS2_9POAL</name>
<dbReference type="PANTHER" id="PTHR24009:SF0">
    <property type="entry name" value="ZINC FINGER CCCH DOMAIN-CONTAINING PROTEIN 18"/>
    <property type="match status" value="1"/>
</dbReference>
<dbReference type="Gene3D" id="3.30.70.330">
    <property type="match status" value="1"/>
</dbReference>
<keyword evidence="4 6" id="KW-0694">RNA-binding</keyword>
<evidence type="ECO:0000259" key="10">
    <source>
        <dbReference type="PROSITE" id="PS50103"/>
    </source>
</evidence>
<keyword evidence="2 7" id="KW-0863">Zinc-finger</keyword>
<dbReference type="PROSITE" id="PS50102">
    <property type="entry name" value="RRM"/>
    <property type="match status" value="1"/>
</dbReference>
<evidence type="ECO:0000313" key="11">
    <source>
        <dbReference type="EMBL" id="CAD6211674.1"/>
    </source>
</evidence>
<dbReference type="Proteomes" id="UP000604825">
    <property type="component" value="Unassembled WGS sequence"/>
</dbReference>
<dbReference type="InterPro" id="IPR036855">
    <property type="entry name" value="Znf_CCCH_sf"/>
</dbReference>
<organism evidence="11 12">
    <name type="scientific">Miscanthus lutarioriparius</name>
    <dbReference type="NCBI Taxonomy" id="422564"/>
    <lineage>
        <taxon>Eukaryota</taxon>
        <taxon>Viridiplantae</taxon>
        <taxon>Streptophyta</taxon>
        <taxon>Embryophyta</taxon>
        <taxon>Tracheophyta</taxon>
        <taxon>Spermatophyta</taxon>
        <taxon>Magnoliopsida</taxon>
        <taxon>Liliopsida</taxon>
        <taxon>Poales</taxon>
        <taxon>Poaceae</taxon>
        <taxon>PACMAD clade</taxon>
        <taxon>Panicoideae</taxon>
        <taxon>Andropogonodae</taxon>
        <taxon>Andropogoneae</taxon>
        <taxon>Saccharinae</taxon>
        <taxon>Miscanthus</taxon>
    </lineage>
</organism>
<evidence type="ECO:0000256" key="5">
    <source>
        <dbReference type="ARBA" id="ARBA00023125"/>
    </source>
</evidence>
<sequence length="503" mass="55337">MDISELHKLAFLRVKQMEPQNAGKILGCILLREPDDDEMVQLAYGNDAAVHAKISDAKATLAAIYARCSAHHHHHHHHQMGAAAAHRASAAAGYHPAGARHHFAPAATAAAFGFHYWPEHAAPVPKAQQAEDFSLVDAAAAAAEGHYALMPQQQQNHNGLVDDHQHNYAAAAGGYYYAAAEDAFHNGGAGAGAGGGLPPRAAARRANGLSTRRPCHYFTKGKCKNGQNCHYSHHHHHQVYSATDGFADDGHQSGGGGTTPGALEKLELEIIELLNSRHGQPLSIASLPTLYGERYGPVRDVRIPCQERRMFGFVSFQNPETVSTILMRRNPHFICGSRVLVKPYREKSKCIERTCVDKMKPMQYYPTRFVEIDDHPKLLSRMVRKQLAEKWERMIELERKRFTGAVRLDSSPQQYAYFDCSIGDDGVNPLNCLPASDSKDDVDQLMDHPLMTPDSLEMVSTSQAPQTQSSNNYDDKESNQIELLPESPFATAVLGGNNISTIM</sequence>
<evidence type="ECO:0000256" key="3">
    <source>
        <dbReference type="ARBA" id="ARBA00022833"/>
    </source>
</evidence>
<dbReference type="PANTHER" id="PTHR24009">
    <property type="entry name" value="RNA-BINDING (RRM/RBD/RNP MOTIFS)"/>
    <property type="match status" value="1"/>
</dbReference>
<gene>
    <name evidence="11" type="ORF">NCGR_LOCUS7630</name>
</gene>
<dbReference type="GO" id="GO:0003723">
    <property type="term" value="F:RNA binding"/>
    <property type="evidence" value="ECO:0007669"/>
    <property type="project" value="UniProtKB-UniRule"/>
</dbReference>
<feature type="domain" description="RRM" evidence="9">
    <location>
        <begin position="264"/>
        <end position="346"/>
    </location>
</feature>
<dbReference type="Gene3D" id="4.10.1000.10">
    <property type="entry name" value="Zinc finger, CCCH-type"/>
    <property type="match status" value="1"/>
</dbReference>
<evidence type="ECO:0000256" key="8">
    <source>
        <dbReference type="SAM" id="MobiDB-lite"/>
    </source>
</evidence>
<evidence type="ECO:0000256" key="1">
    <source>
        <dbReference type="ARBA" id="ARBA00022723"/>
    </source>
</evidence>
<dbReference type="InterPro" id="IPR056276">
    <property type="entry name" value="AtC3H46-like_PABC-like"/>
</dbReference>
<keyword evidence="12" id="KW-1185">Reference proteome</keyword>
<proteinExistence type="predicted"/>
<protein>
    <recommendedName>
        <fullName evidence="13">C3H1-type domain-containing protein</fullName>
    </recommendedName>
</protein>
<dbReference type="Pfam" id="PF23182">
    <property type="entry name" value="PABC_AtC3H46"/>
    <property type="match status" value="1"/>
</dbReference>
<evidence type="ECO:0000259" key="9">
    <source>
        <dbReference type="PROSITE" id="PS50102"/>
    </source>
</evidence>
<keyword evidence="5" id="KW-0238">DNA-binding</keyword>
<dbReference type="SUPFAM" id="SSF54928">
    <property type="entry name" value="RNA-binding domain, RBD"/>
    <property type="match status" value="1"/>
</dbReference>
<dbReference type="GO" id="GO:0008270">
    <property type="term" value="F:zinc ion binding"/>
    <property type="evidence" value="ECO:0007669"/>
    <property type="project" value="UniProtKB-KW"/>
</dbReference>
<evidence type="ECO:0000313" key="12">
    <source>
        <dbReference type="Proteomes" id="UP000604825"/>
    </source>
</evidence>
<keyword evidence="1 7" id="KW-0479">Metal-binding</keyword>
<dbReference type="AlphaFoldDB" id="A0A811MRS2"/>
<dbReference type="PROSITE" id="PS50103">
    <property type="entry name" value="ZF_C3H1"/>
    <property type="match status" value="1"/>
</dbReference>
<dbReference type="SUPFAM" id="SSF90229">
    <property type="entry name" value="CCCH zinc finger"/>
    <property type="match status" value="1"/>
</dbReference>
<keyword evidence="3 7" id="KW-0862">Zinc</keyword>
<dbReference type="InterPro" id="IPR012677">
    <property type="entry name" value="Nucleotide-bd_a/b_plait_sf"/>
</dbReference>
<evidence type="ECO:0000256" key="2">
    <source>
        <dbReference type="ARBA" id="ARBA00022771"/>
    </source>
</evidence>